<proteinExistence type="predicted"/>
<dbReference type="EMBL" id="JAGPXE010000004">
    <property type="protein sequence ID" value="MBQ0924928.1"/>
    <property type="molecule type" value="Genomic_DNA"/>
</dbReference>
<name>A0ABS5DF47_9PSEU</name>
<dbReference type="GO" id="GO:0032259">
    <property type="term" value="P:methylation"/>
    <property type="evidence" value="ECO:0007669"/>
    <property type="project" value="UniProtKB-KW"/>
</dbReference>
<evidence type="ECO:0000313" key="2">
    <source>
        <dbReference type="Proteomes" id="UP000674084"/>
    </source>
</evidence>
<evidence type="ECO:0000313" key="1">
    <source>
        <dbReference type="EMBL" id="MBQ0924928.1"/>
    </source>
</evidence>
<accession>A0ABS5DF47</accession>
<dbReference type="GO" id="GO:0008168">
    <property type="term" value="F:methyltransferase activity"/>
    <property type="evidence" value="ECO:0007669"/>
    <property type="project" value="UniProtKB-KW"/>
</dbReference>
<dbReference type="PIRSF" id="PIRSF017393">
    <property type="entry name" value="MTase_SAV2177"/>
    <property type="match status" value="1"/>
</dbReference>
<dbReference type="EC" id="2.1.1.-" evidence="1"/>
<dbReference type="Pfam" id="PF04672">
    <property type="entry name" value="Methyltransf_19"/>
    <property type="match status" value="1"/>
</dbReference>
<gene>
    <name evidence="1" type="ORF">KBO27_13310</name>
</gene>
<comment type="caution">
    <text evidence="1">The sequence shown here is derived from an EMBL/GenBank/DDBJ whole genome shotgun (WGS) entry which is preliminary data.</text>
</comment>
<organism evidence="1 2">
    <name type="scientific">Saccharopolyspora endophytica</name>
    <dbReference type="NCBI Taxonomy" id="543886"/>
    <lineage>
        <taxon>Bacteria</taxon>
        <taxon>Bacillati</taxon>
        <taxon>Actinomycetota</taxon>
        <taxon>Actinomycetes</taxon>
        <taxon>Pseudonocardiales</taxon>
        <taxon>Pseudonocardiaceae</taxon>
        <taxon>Saccharopolyspora</taxon>
    </lineage>
</organism>
<protein>
    <submittedName>
        <fullName evidence="1">SAM-dependent methyltransferase</fullName>
        <ecNumber evidence="1">2.1.1.-</ecNumber>
    </submittedName>
</protein>
<keyword evidence="1" id="KW-0808">Transferase</keyword>
<dbReference type="SUPFAM" id="SSF53335">
    <property type="entry name" value="S-adenosyl-L-methionine-dependent methyltransferases"/>
    <property type="match status" value="1"/>
</dbReference>
<dbReference type="InterPro" id="IPR006764">
    <property type="entry name" value="SAM_dep_MeTrfase_SAV2177_type"/>
</dbReference>
<reference evidence="1 2" key="1">
    <citation type="submission" date="2021-04" db="EMBL/GenBank/DDBJ databases">
        <title>Whole-genome sequencing of Saccharopolyspora endophytica KCTC 19397.</title>
        <authorList>
            <person name="Ay H."/>
            <person name="Saygin H."/>
            <person name="Sahin N."/>
        </authorList>
    </citation>
    <scope>NUCLEOTIDE SEQUENCE [LARGE SCALE GENOMIC DNA]</scope>
    <source>
        <strain evidence="1 2">KCTC 19397</strain>
    </source>
</reference>
<keyword evidence="2" id="KW-1185">Reference proteome</keyword>
<dbReference type="Proteomes" id="UP000674084">
    <property type="component" value="Unassembled WGS sequence"/>
</dbReference>
<keyword evidence="1" id="KW-0489">Methyltransferase</keyword>
<dbReference type="InterPro" id="IPR029063">
    <property type="entry name" value="SAM-dependent_MTases_sf"/>
</dbReference>
<sequence>MRRTPVVEQSRDAADLDVSRPNPGRIYDWFLGGNANWAIDRVFGERLLGMWPQIAGVARQNRSFMQRAVVDAFDSGIRQFLDLGSGIPTMGNVHEILQEHTDEPVRVVYVDCEPVATAHTRVNLQETDWAGVVQADLLNWREIFADDVTKRLLDLNQPVCLLAVSVLQFIGPDGDIPEVLRRYAGKLAAGSRVAVTHFASDVPDHDARASMERFRTECDVTPNPLWLRDRVTITEWLEGLGDRWSVLPPGVAQLPDWRPDLITDPKAAAEAEAMRPYAWFGISEKA</sequence>
<dbReference type="Gene3D" id="3.40.50.150">
    <property type="entry name" value="Vaccinia Virus protein VP39"/>
    <property type="match status" value="1"/>
</dbReference>